<reference evidence="1 2" key="1">
    <citation type="submission" date="2019-06" db="EMBL/GenBank/DDBJ databases">
        <title>Sequencing the genomes of 1000 actinobacteria strains.</title>
        <authorList>
            <person name="Klenk H.-P."/>
        </authorList>
    </citation>
    <scope>NUCLEOTIDE SEQUENCE [LARGE SCALE GENOMIC DNA]</scope>
    <source>
        <strain evidence="1 2">DSM 12335</strain>
    </source>
</reference>
<name>A0A542YMT9_9MICO</name>
<dbReference type="RefSeq" id="WP_141783675.1">
    <property type="nucleotide sequence ID" value="NZ_BAAAIK010000003.1"/>
</dbReference>
<evidence type="ECO:0000313" key="1">
    <source>
        <dbReference type="EMBL" id="TQL49412.1"/>
    </source>
</evidence>
<sequence length="192" mass="19591">MSFLTSAVILAWVAIVLLALGFAGMLRQVMLLSNRRLGGDGQPTGAPPGGGTARSTRDLVGFRLPPHGELAALPDPQAHRTVVAFVSPGCPSCTQTLQGLAAAPDVAAGSVAVVAVSTGSCEPAEAALAGTGRCIPQGRPLLDQLHVPVTPYLVALDASGTIVAALLPQEDTDLAGWLRHTRGSMTLTEESP</sequence>
<dbReference type="Proteomes" id="UP000319516">
    <property type="component" value="Unassembled WGS sequence"/>
</dbReference>
<dbReference type="SUPFAM" id="SSF52833">
    <property type="entry name" value="Thioredoxin-like"/>
    <property type="match status" value="1"/>
</dbReference>
<dbReference type="EMBL" id="VFOP01000001">
    <property type="protein sequence ID" value="TQL49412.1"/>
    <property type="molecule type" value="Genomic_DNA"/>
</dbReference>
<dbReference type="AlphaFoldDB" id="A0A542YMT9"/>
<proteinExistence type="predicted"/>
<comment type="caution">
    <text evidence="1">The sequence shown here is derived from an EMBL/GenBank/DDBJ whole genome shotgun (WGS) entry which is preliminary data.</text>
</comment>
<accession>A0A542YMT9</accession>
<protein>
    <recommendedName>
        <fullName evidence="3">Thioredoxin domain-containing protein</fullName>
    </recommendedName>
</protein>
<gene>
    <name evidence="1" type="ORF">FB467_0482</name>
</gene>
<dbReference type="InterPro" id="IPR036249">
    <property type="entry name" value="Thioredoxin-like_sf"/>
</dbReference>
<dbReference type="OrthoDB" id="4868790at2"/>
<evidence type="ECO:0000313" key="2">
    <source>
        <dbReference type="Proteomes" id="UP000319516"/>
    </source>
</evidence>
<keyword evidence="2" id="KW-1185">Reference proteome</keyword>
<evidence type="ECO:0008006" key="3">
    <source>
        <dbReference type="Google" id="ProtNLM"/>
    </source>
</evidence>
<organism evidence="1 2">
    <name type="scientific">Ornithinicoccus hortensis</name>
    <dbReference type="NCBI Taxonomy" id="82346"/>
    <lineage>
        <taxon>Bacteria</taxon>
        <taxon>Bacillati</taxon>
        <taxon>Actinomycetota</taxon>
        <taxon>Actinomycetes</taxon>
        <taxon>Micrococcales</taxon>
        <taxon>Intrasporangiaceae</taxon>
        <taxon>Ornithinicoccus</taxon>
    </lineage>
</organism>